<organism evidence="16 17">
    <name type="scientific">Aureispira anguillae</name>
    <dbReference type="NCBI Taxonomy" id="2864201"/>
    <lineage>
        <taxon>Bacteria</taxon>
        <taxon>Pseudomonadati</taxon>
        <taxon>Bacteroidota</taxon>
        <taxon>Saprospiria</taxon>
        <taxon>Saprospirales</taxon>
        <taxon>Saprospiraceae</taxon>
        <taxon>Aureispira</taxon>
    </lineage>
</organism>
<comment type="pathway">
    <text evidence="2">Pyrimidine metabolism; UMP biosynthesis via salvage pathway; UMP from uracil: step 1/1.</text>
</comment>
<dbReference type="Pfam" id="PF14681">
    <property type="entry name" value="UPRTase"/>
    <property type="match status" value="1"/>
</dbReference>
<accession>A0A915YGW6</accession>
<evidence type="ECO:0000256" key="9">
    <source>
        <dbReference type="ARBA" id="ARBA00023134"/>
    </source>
</evidence>
<evidence type="ECO:0000256" key="12">
    <source>
        <dbReference type="ARBA" id="ARBA00056901"/>
    </source>
</evidence>
<dbReference type="RefSeq" id="WP_264788208.1">
    <property type="nucleotide sequence ID" value="NZ_AP026867.1"/>
</dbReference>
<evidence type="ECO:0000256" key="3">
    <source>
        <dbReference type="ARBA" id="ARBA00009516"/>
    </source>
</evidence>
<dbReference type="Proteomes" id="UP001060919">
    <property type="component" value="Chromosome"/>
</dbReference>
<evidence type="ECO:0000313" key="16">
    <source>
        <dbReference type="EMBL" id="BDS12863.1"/>
    </source>
</evidence>
<keyword evidence="7" id="KW-0808">Transferase</keyword>
<dbReference type="NCBIfam" id="NF001097">
    <property type="entry name" value="PRK00129.1"/>
    <property type="match status" value="1"/>
</dbReference>
<evidence type="ECO:0000256" key="4">
    <source>
        <dbReference type="ARBA" id="ARBA00011894"/>
    </source>
</evidence>
<dbReference type="EC" id="2.4.2.9" evidence="4"/>
<evidence type="ECO:0000256" key="11">
    <source>
        <dbReference type="ARBA" id="ARBA00052919"/>
    </source>
</evidence>
<keyword evidence="8" id="KW-0547">Nucleotide-binding</keyword>
<dbReference type="PANTHER" id="PTHR11608:SF0">
    <property type="entry name" value="BIFUNCTIONAL PROTEIN PYRR"/>
    <property type="match status" value="1"/>
</dbReference>
<protein>
    <recommendedName>
        <fullName evidence="13">Uracil phosphoribosyltransferase</fullName>
        <ecNumber evidence="4">2.4.2.9</ecNumber>
    </recommendedName>
    <alternativeName>
        <fullName evidence="10">UMP pyrophosphorylase</fullName>
    </alternativeName>
    <alternativeName>
        <fullName evidence="14">UPRTase</fullName>
    </alternativeName>
</protein>
<gene>
    <name evidence="16" type="ORF">AsAng_0035880</name>
</gene>
<dbReference type="InterPro" id="IPR029057">
    <property type="entry name" value="PRTase-like"/>
</dbReference>
<evidence type="ECO:0000256" key="7">
    <source>
        <dbReference type="ARBA" id="ARBA00022679"/>
    </source>
</evidence>
<evidence type="ECO:0000256" key="6">
    <source>
        <dbReference type="ARBA" id="ARBA00022676"/>
    </source>
</evidence>
<evidence type="ECO:0000256" key="5">
    <source>
        <dbReference type="ARBA" id="ARBA00022533"/>
    </source>
</evidence>
<comment type="catalytic activity">
    <reaction evidence="11">
        <text>UMP + diphosphate = 5-phospho-alpha-D-ribose 1-diphosphate + uracil</text>
        <dbReference type="Rhea" id="RHEA:13017"/>
        <dbReference type="ChEBI" id="CHEBI:17568"/>
        <dbReference type="ChEBI" id="CHEBI:33019"/>
        <dbReference type="ChEBI" id="CHEBI:57865"/>
        <dbReference type="ChEBI" id="CHEBI:58017"/>
        <dbReference type="EC" id="2.4.2.9"/>
    </reaction>
</comment>
<keyword evidence="6 16" id="KW-0328">Glycosyltransferase</keyword>
<evidence type="ECO:0000256" key="10">
    <source>
        <dbReference type="ARBA" id="ARBA00031082"/>
    </source>
</evidence>
<sequence length="218" mass="24181">MPVINLSAQNSLIHQFITELRDIDIQADRMRFRKNLERLGEIFAYEISKTLSYGELEVETPMGIANSKIIAVQPVLATILRAGIPMHQGLLNFYDQSDNAFVTTYRRQHKDGTFEIHMDYVSCPILDDRPLIICDPMVATGMSMTTAIEGILQHGTPSHIHIVTAIASTDGIEHLERTLPKATIWAAAIDEELTARSYIVPGLGDAGDLAYGDKNIDS</sequence>
<comment type="cofactor">
    <cofactor evidence="1">
        <name>Mg(2+)</name>
        <dbReference type="ChEBI" id="CHEBI:18420"/>
    </cofactor>
</comment>
<dbReference type="SUPFAM" id="SSF53271">
    <property type="entry name" value="PRTase-like"/>
    <property type="match status" value="1"/>
</dbReference>
<dbReference type="GO" id="GO:0005525">
    <property type="term" value="F:GTP binding"/>
    <property type="evidence" value="ECO:0007669"/>
    <property type="project" value="UniProtKB-KW"/>
</dbReference>
<dbReference type="KEGG" id="aup:AsAng_0035880"/>
<comment type="function">
    <text evidence="12">Catalyzes the conversion of uracil and 5-phospho-alpha-D-ribose 1-diphosphate (PRPP) to UMP and diphosphate.</text>
</comment>
<dbReference type="InterPro" id="IPR050137">
    <property type="entry name" value="PyrR_bifunctional"/>
</dbReference>
<keyword evidence="9" id="KW-0342">GTP-binding</keyword>
<evidence type="ECO:0000256" key="13">
    <source>
        <dbReference type="ARBA" id="ARBA00072146"/>
    </source>
</evidence>
<evidence type="ECO:0000259" key="15">
    <source>
        <dbReference type="Pfam" id="PF14681"/>
    </source>
</evidence>
<reference evidence="16" key="1">
    <citation type="submission" date="2022-09" db="EMBL/GenBank/DDBJ databases">
        <title>Aureispira anguillicida sp. nov., isolated from Leptocephalus of Japanese eel Anguilla japonica.</title>
        <authorList>
            <person name="Yuasa K."/>
            <person name="Mekata T."/>
            <person name="Ikunari K."/>
        </authorList>
    </citation>
    <scope>NUCLEOTIDE SEQUENCE</scope>
    <source>
        <strain evidence="16">EL160426</strain>
    </source>
</reference>
<dbReference type="GO" id="GO:0004845">
    <property type="term" value="F:uracil phosphoribosyltransferase activity"/>
    <property type="evidence" value="ECO:0007669"/>
    <property type="project" value="UniProtKB-EC"/>
</dbReference>
<proteinExistence type="inferred from homology"/>
<dbReference type="CDD" id="cd06223">
    <property type="entry name" value="PRTases_typeI"/>
    <property type="match status" value="1"/>
</dbReference>
<keyword evidence="5" id="KW-0021">Allosteric enzyme</keyword>
<evidence type="ECO:0000256" key="1">
    <source>
        <dbReference type="ARBA" id="ARBA00001946"/>
    </source>
</evidence>
<feature type="domain" description="Phosphoribosyltransferase" evidence="15">
    <location>
        <begin position="9"/>
        <end position="212"/>
    </location>
</feature>
<evidence type="ECO:0000256" key="14">
    <source>
        <dbReference type="ARBA" id="ARBA00079807"/>
    </source>
</evidence>
<dbReference type="InterPro" id="IPR000836">
    <property type="entry name" value="PRTase_dom"/>
</dbReference>
<dbReference type="EMBL" id="AP026867">
    <property type="protein sequence ID" value="BDS12863.1"/>
    <property type="molecule type" value="Genomic_DNA"/>
</dbReference>
<dbReference type="Gene3D" id="3.40.50.2020">
    <property type="match status" value="1"/>
</dbReference>
<name>A0A915YGW6_9BACT</name>
<keyword evidence="17" id="KW-1185">Reference proteome</keyword>
<dbReference type="PANTHER" id="PTHR11608">
    <property type="entry name" value="BIFUNCTIONAL PROTEIN PYRR"/>
    <property type="match status" value="1"/>
</dbReference>
<evidence type="ECO:0000256" key="8">
    <source>
        <dbReference type="ARBA" id="ARBA00022741"/>
    </source>
</evidence>
<dbReference type="FunFam" id="3.40.50.2020:FF:000023">
    <property type="entry name" value="Probable uracil phosphoribosyltransferase"/>
    <property type="match status" value="1"/>
</dbReference>
<comment type="similarity">
    <text evidence="3">Belongs to the UPRTase family.</text>
</comment>
<evidence type="ECO:0000256" key="2">
    <source>
        <dbReference type="ARBA" id="ARBA00005180"/>
    </source>
</evidence>
<evidence type="ECO:0000313" key="17">
    <source>
        <dbReference type="Proteomes" id="UP001060919"/>
    </source>
</evidence>
<dbReference type="AlphaFoldDB" id="A0A915YGW6"/>